<feature type="compositionally biased region" description="Acidic residues" evidence="5">
    <location>
        <begin position="745"/>
        <end position="772"/>
    </location>
</feature>
<evidence type="ECO:0000256" key="5">
    <source>
        <dbReference type="SAM" id="MobiDB-lite"/>
    </source>
</evidence>
<comment type="subcellular location">
    <subcellularLocation>
        <location evidence="1">Nucleus</location>
    </subcellularLocation>
</comment>
<comment type="similarity">
    <text evidence="2">Belongs to the RIX1/PELP1 family.</text>
</comment>
<comment type="caution">
    <text evidence="8">The sequence shown here is derived from an EMBL/GenBank/DDBJ whole genome shotgun (WGS) entry which is preliminary data.</text>
</comment>
<evidence type="ECO:0000259" key="7">
    <source>
        <dbReference type="Pfam" id="PF08167"/>
    </source>
</evidence>
<evidence type="ECO:0000256" key="4">
    <source>
        <dbReference type="ARBA" id="ARBA00023242"/>
    </source>
</evidence>
<keyword evidence="9" id="KW-1185">Reference proteome</keyword>
<feature type="compositionally biased region" description="Low complexity" evidence="5">
    <location>
        <begin position="718"/>
        <end position="744"/>
    </location>
</feature>
<dbReference type="EMBL" id="QKWK01000005">
    <property type="protein sequence ID" value="TXT10694.1"/>
    <property type="molecule type" value="Genomic_DNA"/>
</dbReference>
<proteinExistence type="inferred from homology"/>
<evidence type="ECO:0000256" key="1">
    <source>
        <dbReference type="ARBA" id="ARBA00004123"/>
    </source>
</evidence>
<organism evidence="8 9">
    <name type="scientific">Vanrija humicola</name>
    <name type="common">Yeast</name>
    <name type="synonym">Cryptococcus humicola</name>
    <dbReference type="NCBI Taxonomy" id="5417"/>
    <lineage>
        <taxon>Eukaryota</taxon>
        <taxon>Fungi</taxon>
        <taxon>Dikarya</taxon>
        <taxon>Basidiomycota</taxon>
        <taxon>Agaricomycotina</taxon>
        <taxon>Tremellomycetes</taxon>
        <taxon>Trichosporonales</taxon>
        <taxon>Trichosporonaceae</taxon>
        <taxon>Vanrija</taxon>
    </lineage>
</organism>
<evidence type="ECO:0000256" key="2">
    <source>
        <dbReference type="ARBA" id="ARBA00010511"/>
    </source>
</evidence>
<dbReference type="Proteomes" id="UP000473826">
    <property type="component" value="Unassembled WGS sequence"/>
</dbReference>
<dbReference type="PANTHER" id="PTHR34105">
    <property type="entry name" value="PROLINE-, GLUTAMIC ACID- AND LEUCINE-RICH PROTEIN 1"/>
    <property type="match status" value="1"/>
</dbReference>
<evidence type="ECO:0000256" key="6">
    <source>
        <dbReference type="SAM" id="SignalP"/>
    </source>
</evidence>
<dbReference type="OrthoDB" id="20900at2759"/>
<dbReference type="InterPro" id="IPR012583">
    <property type="entry name" value="RIX1_N"/>
</dbReference>
<feature type="region of interest" description="Disordered" evidence="5">
    <location>
        <begin position="438"/>
        <end position="469"/>
    </location>
</feature>
<feature type="signal peptide" evidence="6">
    <location>
        <begin position="1"/>
        <end position="26"/>
    </location>
</feature>
<dbReference type="AlphaFoldDB" id="A0A7D8V1H6"/>
<evidence type="ECO:0000313" key="9">
    <source>
        <dbReference type="Proteomes" id="UP000473826"/>
    </source>
</evidence>
<gene>
    <name evidence="8" type="ORF">VHUM_02199</name>
</gene>
<dbReference type="GO" id="GO:0005634">
    <property type="term" value="C:nucleus"/>
    <property type="evidence" value="ECO:0007669"/>
    <property type="project" value="UniProtKB-SubCell"/>
</dbReference>
<dbReference type="PANTHER" id="PTHR34105:SF1">
    <property type="entry name" value="PROLINE-, GLUTAMIC ACID- AND LEUCINE-RICH PROTEIN 1"/>
    <property type="match status" value="1"/>
</dbReference>
<dbReference type="Pfam" id="PF08167">
    <property type="entry name" value="RIX1"/>
    <property type="match status" value="1"/>
</dbReference>
<evidence type="ECO:0000256" key="3">
    <source>
        <dbReference type="ARBA" id="ARBA00021502"/>
    </source>
</evidence>
<protein>
    <recommendedName>
        <fullName evidence="3">Pre-rRNA-processing protein RIX1</fullName>
    </recommendedName>
</protein>
<name>A0A7D8V1H6_VANHU</name>
<feature type="region of interest" description="Disordered" evidence="5">
    <location>
        <begin position="718"/>
        <end position="772"/>
    </location>
</feature>
<keyword evidence="6" id="KW-0732">Signal</keyword>
<keyword evidence="4" id="KW-0539">Nucleus</keyword>
<dbReference type="GO" id="GO:0006364">
    <property type="term" value="P:rRNA processing"/>
    <property type="evidence" value="ECO:0007669"/>
    <property type="project" value="TreeGrafter"/>
</dbReference>
<reference evidence="8 9" key="1">
    <citation type="journal article" date="2019" name="PLoS Genet.">
        <title>Convergent evolution of linked mating-type loci in basidiomycete fungi.</title>
        <authorList>
            <person name="Sun S."/>
            <person name="Coelho M.A."/>
            <person name="Heitman J."/>
            <person name="Nowrousian M."/>
        </authorList>
    </citation>
    <scope>NUCLEOTIDE SEQUENCE [LARGE SCALE GENOMIC DNA]</scope>
    <source>
        <strain evidence="8 9">CBS 4282</strain>
    </source>
</reference>
<feature type="chain" id="PRO_5028830750" description="Pre-rRNA-processing protein RIX1" evidence="6">
    <location>
        <begin position="27"/>
        <end position="772"/>
    </location>
</feature>
<feature type="domain" description="Pre-rRNA-processing protein RIX1 N-terminal" evidence="7">
    <location>
        <begin position="30"/>
        <end position="193"/>
    </location>
</feature>
<evidence type="ECO:0000313" key="8">
    <source>
        <dbReference type="EMBL" id="TXT10694.1"/>
    </source>
</evidence>
<sequence length="772" mass="79907">MSEPSGAPSSKAVLTLLAALPLPSAALSELVSQQAPFAHPSRLPTAAVNKFLARLNAAVGARDPAACALAAAIVEQDTEGYATAQAGKGWMGAALGALAAPATPAESLEPYLALVGALVYAAPFAPSLEREVVLPSLGKLAVSLARLVERLAPAAEWAGLLAVLGAIRTLLLANPAPFRPTTASLRPVLTGLLLRIPPTLAPEPVVRAAAETLAALHLVAGKAGAPAAWGADMKDALGGFAAGVAGLAADAWIEEAPRAAPFTAPVTLPPLPVDPVVRAEAATAWVEGYAELVLALLRLPSARPVPVPLVQIVSCALRAVNLTFETPVAEHVSPVHHAALLSAIPRLNTAGLLLLGQAALSCGDHLLPHLTAILEHTVYLLEATPAYMADARAKLLLWHTIWLEQYPAAVLPAEYTTRLLRFALGVIGTALDAKPTTAAVPVHQGKRGKKRGRGAEDALVGGLEGRAPKPMSKADAEVIVAALELTPLLHSAPLLSPALLNFSIRLHLSLFLSLPGRIASFADKTTHLELERAVTAALEHVALMNEGSGGTSRDIRVLLLSLLPTFKTESSRQAFSLLLHPALPPMARPLPLLSQLHYFAPESDEEKKIRREMGFFTAEEVAGGAAADQSDDEDMAVDEWAPPAKVQVVAPVPVAAPAVAAPAPVVLPVVQAVPVVQQVLQPVVQPIVQPTVLPVPVAQPTPVVAAPEPVAAAPAAPFMSAPSASSSKPPVAEPAAAPAPAAPADDNEDDDDDMIPELDSGSEDDDEDEDDE</sequence>
<accession>A0A7D8V1H6</accession>